<dbReference type="GO" id="GO:0009244">
    <property type="term" value="P:lipopolysaccharide core region biosynthetic process"/>
    <property type="evidence" value="ECO:0007669"/>
    <property type="project" value="TreeGrafter"/>
</dbReference>
<evidence type="ECO:0000313" key="3">
    <source>
        <dbReference type="EMBL" id="SUZ73257.1"/>
    </source>
</evidence>
<name>A0A381Q591_9ZZZZ</name>
<dbReference type="InterPro" id="IPR051199">
    <property type="entry name" value="LPS_LOS_Heptosyltrfase"/>
</dbReference>
<dbReference type="PANTHER" id="PTHR30160">
    <property type="entry name" value="TETRAACYLDISACCHARIDE 4'-KINASE-RELATED"/>
    <property type="match status" value="1"/>
</dbReference>
<keyword evidence="1" id="KW-0328">Glycosyltransferase</keyword>
<proteinExistence type="predicted"/>
<keyword evidence="2" id="KW-0808">Transferase</keyword>
<dbReference type="PANTHER" id="PTHR30160:SF21">
    <property type="entry name" value="LIPOPOLYSACCHARIDE CORE HEPTOSYLTRANSFERASE OPSX"/>
    <property type="match status" value="1"/>
</dbReference>
<dbReference type="CDD" id="cd03789">
    <property type="entry name" value="GT9_LPS_heptosyltransferase"/>
    <property type="match status" value="1"/>
</dbReference>
<reference evidence="3" key="1">
    <citation type="submission" date="2018-05" db="EMBL/GenBank/DDBJ databases">
        <authorList>
            <person name="Lanie J.A."/>
            <person name="Ng W.-L."/>
            <person name="Kazmierczak K.M."/>
            <person name="Andrzejewski T.M."/>
            <person name="Davidsen T.M."/>
            <person name="Wayne K.J."/>
            <person name="Tettelin H."/>
            <person name="Glass J.I."/>
            <person name="Rusch D."/>
            <person name="Podicherti R."/>
            <person name="Tsui H.-C.T."/>
            <person name="Winkler M.E."/>
        </authorList>
    </citation>
    <scope>NUCLEOTIDE SEQUENCE</scope>
</reference>
<dbReference type="EMBL" id="UINC01001172">
    <property type="protein sequence ID" value="SUZ73257.1"/>
    <property type="molecule type" value="Genomic_DNA"/>
</dbReference>
<dbReference type="GO" id="GO:0005829">
    <property type="term" value="C:cytosol"/>
    <property type="evidence" value="ECO:0007669"/>
    <property type="project" value="TreeGrafter"/>
</dbReference>
<dbReference type="AlphaFoldDB" id="A0A381Q591"/>
<dbReference type="Pfam" id="PF01075">
    <property type="entry name" value="Glyco_transf_9"/>
    <property type="match status" value="1"/>
</dbReference>
<sequence>MLSAIGDAVHVLPVANALKRAWPDVEITWIMQPSLRALVEGHAAIDELIVFEGGRSGLRSWTNFADLGHHVRGQHFDIALALQVYLKAGIIVGLLPAKRKLGFDTARARDGNWIFTNERIAPQSPQHVQAQYFEFLHHLGVDPEPVEWDIPIADEDREAQASFFSKLDKPACSVVIATSKPKKNWTAVGYARVLEEIESTHGLQPVLVGGPAKLERQMADEVLSLTKANPIDAIGDDLRRLIYILDGSALTVSPDTGPLHISRALETPVVGIYGYTNPKRTGPYRRYYDLMVDGYAEFPGEEYPISRDHRNGMKRVTVEMVLEKVDLAVRNYL</sequence>
<evidence type="ECO:0000256" key="1">
    <source>
        <dbReference type="ARBA" id="ARBA00022676"/>
    </source>
</evidence>
<accession>A0A381Q591</accession>
<dbReference type="InterPro" id="IPR002201">
    <property type="entry name" value="Glyco_trans_9"/>
</dbReference>
<gene>
    <name evidence="3" type="ORF">METZ01_LOCUS26111</name>
</gene>
<evidence type="ECO:0000256" key="2">
    <source>
        <dbReference type="ARBA" id="ARBA00022679"/>
    </source>
</evidence>
<dbReference type="Gene3D" id="3.40.50.2000">
    <property type="entry name" value="Glycogen Phosphorylase B"/>
    <property type="match status" value="2"/>
</dbReference>
<organism evidence="3">
    <name type="scientific">marine metagenome</name>
    <dbReference type="NCBI Taxonomy" id="408172"/>
    <lineage>
        <taxon>unclassified sequences</taxon>
        <taxon>metagenomes</taxon>
        <taxon>ecological metagenomes</taxon>
    </lineage>
</organism>
<dbReference type="SUPFAM" id="SSF53756">
    <property type="entry name" value="UDP-Glycosyltransferase/glycogen phosphorylase"/>
    <property type="match status" value="1"/>
</dbReference>
<protein>
    <submittedName>
        <fullName evidence="3">Uncharacterized protein</fullName>
    </submittedName>
</protein>
<dbReference type="GO" id="GO:0008713">
    <property type="term" value="F:ADP-heptose-lipopolysaccharide heptosyltransferase activity"/>
    <property type="evidence" value="ECO:0007669"/>
    <property type="project" value="TreeGrafter"/>
</dbReference>